<dbReference type="Proteomes" id="UP000789759">
    <property type="component" value="Unassembled WGS sequence"/>
</dbReference>
<dbReference type="EMBL" id="CAJVQA010033571">
    <property type="protein sequence ID" value="CAG8804645.1"/>
    <property type="molecule type" value="Genomic_DNA"/>
</dbReference>
<reference evidence="1" key="1">
    <citation type="submission" date="2021-06" db="EMBL/GenBank/DDBJ databases">
        <authorList>
            <person name="Kallberg Y."/>
            <person name="Tangrot J."/>
            <person name="Rosling A."/>
        </authorList>
    </citation>
    <scope>NUCLEOTIDE SEQUENCE</scope>
    <source>
        <strain evidence="1">FL966</strain>
    </source>
</reference>
<gene>
    <name evidence="1" type="ORF">CPELLU_LOCUS18020</name>
</gene>
<protein>
    <submittedName>
        <fullName evidence="1">24061_t:CDS:1</fullName>
    </submittedName>
</protein>
<evidence type="ECO:0000313" key="2">
    <source>
        <dbReference type="Proteomes" id="UP000789759"/>
    </source>
</evidence>
<comment type="caution">
    <text evidence="1">The sequence shown here is derived from an EMBL/GenBank/DDBJ whole genome shotgun (WGS) entry which is preliminary data.</text>
</comment>
<proteinExistence type="predicted"/>
<accession>A0A9N9K0F9</accession>
<dbReference type="AlphaFoldDB" id="A0A9N9K0F9"/>
<dbReference type="OrthoDB" id="8912104at2759"/>
<evidence type="ECO:0000313" key="1">
    <source>
        <dbReference type="EMBL" id="CAG8804645.1"/>
    </source>
</evidence>
<organism evidence="1 2">
    <name type="scientific">Cetraspora pellucida</name>
    <dbReference type="NCBI Taxonomy" id="1433469"/>
    <lineage>
        <taxon>Eukaryota</taxon>
        <taxon>Fungi</taxon>
        <taxon>Fungi incertae sedis</taxon>
        <taxon>Mucoromycota</taxon>
        <taxon>Glomeromycotina</taxon>
        <taxon>Glomeromycetes</taxon>
        <taxon>Diversisporales</taxon>
        <taxon>Gigasporaceae</taxon>
        <taxon>Cetraspora</taxon>
    </lineage>
</organism>
<keyword evidence="2" id="KW-1185">Reference proteome</keyword>
<name>A0A9N9K0F9_9GLOM</name>
<sequence>MDVFGRTLHDKLQYKYNNQDFKHVRCATHVLNLAVSEDLKKIFQINERSFLVPDLDVPF</sequence>